<keyword evidence="5" id="KW-0472">Membrane</keyword>
<comment type="subcellular location">
    <subcellularLocation>
        <location evidence="1">Membrane</location>
        <topology evidence="1">Single-pass membrane protein</topology>
    </subcellularLocation>
</comment>
<keyword evidence="3" id="KW-0812">Transmembrane</keyword>
<name>A0A2T0TT44_9SPHI</name>
<evidence type="ECO:0000313" key="9">
    <source>
        <dbReference type="Proteomes" id="UP000238034"/>
    </source>
</evidence>
<dbReference type="SUPFAM" id="SSF140478">
    <property type="entry name" value="LemA-like"/>
    <property type="match status" value="1"/>
</dbReference>
<dbReference type="PROSITE" id="PS51257">
    <property type="entry name" value="PROKAR_LIPOPROTEIN"/>
    <property type="match status" value="1"/>
</dbReference>
<keyword evidence="6" id="KW-0175">Coiled coil</keyword>
<keyword evidence="7" id="KW-0732">Signal</keyword>
<evidence type="ECO:0000256" key="7">
    <source>
        <dbReference type="SAM" id="SignalP"/>
    </source>
</evidence>
<evidence type="ECO:0000256" key="5">
    <source>
        <dbReference type="ARBA" id="ARBA00023136"/>
    </source>
</evidence>
<comment type="similarity">
    <text evidence="2">Belongs to the LemA family.</text>
</comment>
<organism evidence="8 9">
    <name type="scientific">Arcticibacter pallidicorallinus</name>
    <dbReference type="NCBI Taxonomy" id="1259464"/>
    <lineage>
        <taxon>Bacteria</taxon>
        <taxon>Pseudomonadati</taxon>
        <taxon>Bacteroidota</taxon>
        <taxon>Sphingobacteriia</taxon>
        <taxon>Sphingobacteriales</taxon>
        <taxon>Sphingobacteriaceae</taxon>
        <taxon>Arcticibacter</taxon>
    </lineage>
</organism>
<feature type="coiled-coil region" evidence="6">
    <location>
        <begin position="119"/>
        <end position="146"/>
    </location>
</feature>
<protein>
    <submittedName>
        <fullName evidence="8">LemA protein</fullName>
    </submittedName>
</protein>
<sequence>MRKLVYTIAALFAVLSFSSCGYNSMVQLDEQVQSQWAQVQNVYQRRADLIPNLVNTVKGAANFEKETLTQVIEARAKATSVNVDPDKLTPENIEKFQSAQGQLSSAIGRLLMVTENYPQLKANANFQELQAQLEGTENRITVERQKFNEVTQQYNSKIRTFPNNLTSGMFGFEKKGYFQAEAGSDKAPKVEF</sequence>
<evidence type="ECO:0000256" key="3">
    <source>
        <dbReference type="ARBA" id="ARBA00022692"/>
    </source>
</evidence>
<gene>
    <name evidence="8" type="ORF">B0I27_1133</name>
</gene>
<proteinExistence type="inferred from homology"/>
<evidence type="ECO:0000256" key="1">
    <source>
        <dbReference type="ARBA" id="ARBA00004167"/>
    </source>
</evidence>
<keyword evidence="9" id="KW-1185">Reference proteome</keyword>
<dbReference type="InterPro" id="IPR023353">
    <property type="entry name" value="LemA-like_dom_sf"/>
</dbReference>
<dbReference type="PANTHER" id="PTHR34478">
    <property type="entry name" value="PROTEIN LEMA"/>
    <property type="match status" value="1"/>
</dbReference>
<accession>A0A2T0TT44</accession>
<evidence type="ECO:0000256" key="2">
    <source>
        <dbReference type="ARBA" id="ARBA00008854"/>
    </source>
</evidence>
<dbReference type="AlphaFoldDB" id="A0A2T0TT44"/>
<evidence type="ECO:0000256" key="6">
    <source>
        <dbReference type="SAM" id="Coils"/>
    </source>
</evidence>
<reference evidence="8 9" key="1">
    <citation type="submission" date="2018-03" db="EMBL/GenBank/DDBJ databases">
        <title>Genomic Encyclopedia of Type Strains, Phase III (KMG-III): the genomes of soil and plant-associated and newly described type strains.</title>
        <authorList>
            <person name="Whitman W."/>
        </authorList>
    </citation>
    <scope>NUCLEOTIDE SEQUENCE [LARGE SCALE GENOMIC DNA]</scope>
    <source>
        <strain evidence="8 9">CGMCC 1.9313</strain>
    </source>
</reference>
<dbReference type="Proteomes" id="UP000238034">
    <property type="component" value="Unassembled WGS sequence"/>
</dbReference>
<dbReference type="GO" id="GO:0016020">
    <property type="term" value="C:membrane"/>
    <property type="evidence" value="ECO:0007669"/>
    <property type="project" value="UniProtKB-SubCell"/>
</dbReference>
<dbReference type="EMBL" id="PVTH01000013">
    <property type="protein sequence ID" value="PRY48821.1"/>
    <property type="molecule type" value="Genomic_DNA"/>
</dbReference>
<feature type="signal peptide" evidence="7">
    <location>
        <begin position="1"/>
        <end position="21"/>
    </location>
</feature>
<dbReference type="InterPro" id="IPR007156">
    <property type="entry name" value="MamQ_LemA"/>
</dbReference>
<dbReference type="PANTHER" id="PTHR34478:SF2">
    <property type="entry name" value="MEMBRANE PROTEIN"/>
    <property type="match status" value="1"/>
</dbReference>
<keyword evidence="4" id="KW-1133">Transmembrane helix</keyword>
<evidence type="ECO:0000256" key="4">
    <source>
        <dbReference type="ARBA" id="ARBA00022989"/>
    </source>
</evidence>
<dbReference type="RefSeq" id="WP_106295159.1">
    <property type="nucleotide sequence ID" value="NZ_PVTH01000013.1"/>
</dbReference>
<feature type="chain" id="PRO_5015599294" evidence="7">
    <location>
        <begin position="22"/>
        <end position="192"/>
    </location>
</feature>
<evidence type="ECO:0000313" key="8">
    <source>
        <dbReference type="EMBL" id="PRY48821.1"/>
    </source>
</evidence>
<dbReference type="OrthoDB" id="9804152at2"/>
<dbReference type="Gene3D" id="1.20.1440.20">
    <property type="entry name" value="LemA-like domain"/>
    <property type="match status" value="1"/>
</dbReference>
<dbReference type="Pfam" id="PF04011">
    <property type="entry name" value="LemA"/>
    <property type="match status" value="1"/>
</dbReference>
<comment type="caution">
    <text evidence="8">The sequence shown here is derived from an EMBL/GenBank/DDBJ whole genome shotgun (WGS) entry which is preliminary data.</text>
</comment>